<evidence type="ECO:0000313" key="3">
    <source>
        <dbReference type="EMBL" id="RFB05992.1"/>
    </source>
</evidence>
<dbReference type="Pfam" id="PF13432">
    <property type="entry name" value="TPR_16"/>
    <property type="match status" value="1"/>
</dbReference>
<dbReference type="Pfam" id="PF13469">
    <property type="entry name" value="Sulfotransfer_3"/>
    <property type="match status" value="1"/>
</dbReference>
<feature type="repeat" description="TPR" evidence="2">
    <location>
        <begin position="144"/>
        <end position="177"/>
    </location>
</feature>
<dbReference type="PANTHER" id="PTHR12788">
    <property type="entry name" value="PROTEIN-TYROSINE SULFOTRANSFERASE 2"/>
    <property type="match status" value="1"/>
</dbReference>
<dbReference type="Pfam" id="PF00515">
    <property type="entry name" value="TPR_1"/>
    <property type="match status" value="1"/>
</dbReference>
<evidence type="ECO:0000313" key="4">
    <source>
        <dbReference type="Proteomes" id="UP000264589"/>
    </source>
</evidence>
<sequence length="531" mass="58491">MMTVDNLHQRQLEEAARLLEAKDYQAAHAVCIEVLTADPANSEAYHLLGILTAEHGNHQKACEIFDRALAEDSARADTLAHKARSLIALNHKEEAVRHAELAAAAAPEDALTLDTIGVVFSRAGLHDRAVSFYERAVSLSADTPNLHYNLGAALQFIGRMDEARAAYRQAVALDPDDARALTAAVQITRQSKEANDLAALEAAFARLKEDADAALHLGHALAKAHEDMGEPEKALQWLTRGKARKKQSLDYDPATDQKLFDAACRTAGFASVQGEESAEPIFITGMPRTGTTLVERILSSHSEVQSAGELTDFALCLKRMTGTPSPYVLDPETLSAAEGIDADALGAAYMQSVQSTQKIGGRFIDKMPLNIFFAPLILRALPNARVICLRRHPADTVLSNYRQLFATGFSYYNYAYDLTHTAQYYAGFDRMVRHFAENLPTDRFCEVHYEQVVEDIDSEARRLLDFCGLDFEPGCIDFHKNASPVATASSAQVRQPLYRTSLDRWRRYLPGIDEALKVLIDEGCLPADALE</sequence>
<dbReference type="SUPFAM" id="SSF48452">
    <property type="entry name" value="TPR-like"/>
    <property type="match status" value="1"/>
</dbReference>
<evidence type="ECO:0000256" key="2">
    <source>
        <dbReference type="PROSITE-ProRule" id="PRU00339"/>
    </source>
</evidence>
<dbReference type="EMBL" id="QUQO01000001">
    <property type="protein sequence ID" value="RFB05992.1"/>
    <property type="molecule type" value="Genomic_DNA"/>
</dbReference>
<dbReference type="GO" id="GO:0008476">
    <property type="term" value="F:protein-tyrosine sulfotransferase activity"/>
    <property type="evidence" value="ECO:0007669"/>
    <property type="project" value="InterPro"/>
</dbReference>
<dbReference type="Gene3D" id="3.40.50.300">
    <property type="entry name" value="P-loop containing nucleotide triphosphate hydrolases"/>
    <property type="match status" value="1"/>
</dbReference>
<dbReference type="AlphaFoldDB" id="A0A371RKJ9"/>
<dbReference type="SUPFAM" id="SSF52540">
    <property type="entry name" value="P-loop containing nucleoside triphosphate hydrolases"/>
    <property type="match status" value="1"/>
</dbReference>
<proteinExistence type="predicted"/>
<dbReference type="Proteomes" id="UP000264589">
    <property type="component" value="Unassembled WGS sequence"/>
</dbReference>
<gene>
    <name evidence="3" type="ORF">DX908_12410</name>
</gene>
<feature type="repeat" description="TPR" evidence="2">
    <location>
        <begin position="110"/>
        <end position="143"/>
    </location>
</feature>
<keyword evidence="4" id="KW-1185">Reference proteome</keyword>
<dbReference type="SMART" id="SM00028">
    <property type="entry name" value="TPR"/>
    <property type="match status" value="4"/>
</dbReference>
<feature type="repeat" description="TPR" evidence="2">
    <location>
        <begin position="42"/>
        <end position="75"/>
    </location>
</feature>
<comment type="caution">
    <text evidence="3">The sequence shown here is derived from an EMBL/GenBank/DDBJ whole genome shotgun (WGS) entry which is preliminary data.</text>
</comment>
<organism evidence="3 4">
    <name type="scientific">Parvularcula marina</name>
    <dbReference type="NCBI Taxonomy" id="2292771"/>
    <lineage>
        <taxon>Bacteria</taxon>
        <taxon>Pseudomonadati</taxon>
        <taxon>Pseudomonadota</taxon>
        <taxon>Alphaproteobacteria</taxon>
        <taxon>Parvularculales</taxon>
        <taxon>Parvularculaceae</taxon>
        <taxon>Parvularcula</taxon>
    </lineage>
</organism>
<keyword evidence="2" id="KW-0802">TPR repeat</keyword>
<protein>
    <submittedName>
        <fullName evidence="3">Sulfotransferase family protein</fullName>
    </submittedName>
</protein>
<dbReference type="InterPro" id="IPR011990">
    <property type="entry name" value="TPR-like_helical_dom_sf"/>
</dbReference>
<dbReference type="OrthoDB" id="9800698at2"/>
<name>A0A371RKJ9_9PROT</name>
<dbReference type="InterPro" id="IPR019734">
    <property type="entry name" value="TPR_rpt"/>
</dbReference>
<dbReference type="Gene3D" id="1.25.40.10">
    <property type="entry name" value="Tetratricopeptide repeat domain"/>
    <property type="match status" value="2"/>
</dbReference>
<accession>A0A371RKJ9</accession>
<dbReference type="InParanoid" id="A0A371RKJ9"/>
<dbReference type="PROSITE" id="PS50005">
    <property type="entry name" value="TPR"/>
    <property type="match status" value="3"/>
</dbReference>
<reference evidence="3 4" key="1">
    <citation type="submission" date="2018-08" db="EMBL/GenBank/DDBJ databases">
        <title>Parvularcula sp. SM1705, isolated from surface water of the South Sea China.</title>
        <authorList>
            <person name="Sun L."/>
        </authorList>
    </citation>
    <scope>NUCLEOTIDE SEQUENCE [LARGE SCALE GENOMIC DNA]</scope>
    <source>
        <strain evidence="3 4">SM1705</strain>
    </source>
</reference>
<keyword evidence="1 3" id="KW-0808">Transferase</keyword>
<dbReference type="InterPro" id="IPR027417">
    <property type="entry name" value="P-loop_NTPase"/>
</dbReference>
<evidence type="ECO:0000256" key="1">
    <source>
        <dbReference type="ARBA" id="ARBA00022679"/>
    </source>
</evidence>
<dbReference type="PANTHER" id="PTHR12788:SF10">
    <property type="entry name" value="PROTEIN-TYROSINE SULFOTRANSFERASE"/>
    <property type="match status" value="1"/>
</dbReference>
<dbReference type="InterPro" id="IPR026634">
    <property type="entry name" value="TPST-like"/>
</dbReference>
<dbReference type="PROSITE" id="PS50293">
    <property type="entry name" value="TPR_REGION"/>
    <property type="match status" value="1"/>
</dbReference>
<dbReference type="RefSeq" id="WP_147303794.1">
    <property type="nucleotide sequence ID" value="NZ_QUQO01000001.1"/>
</dbReference>